<proteinExistence type="predicted"/>
<evidence type="ECO:0000259" key="1">
    <source>
        <dbReference type="Pfam" id="PF08818"/>
    </source>
</evidence>
<name>A0ABU5DEY3_9BURK</name>
<accession>A0ABU5DEY3</accession>
<gene>
    <name evidence="2" type="ORF">SNE35_07655</name>
</gene>
<dbReference type="Pfam" id="PF08818">
    <property type="entry name" value="DUF1801"/>
    <property type="match status" value="1"/>
</dbReference>
<comment type="caution">
    <text evidence="2">The sequence shown here is derived from an EMBL/GenBank/DDBJ whole genome shotgun (WGS) entry which is preliminary data.</text>
</comment>
<dbReference type="RefSeq" id="WP_320422264.1">
    <property type="nucleotide sequence ID" value="NZ_JAXCLA010000002.1"/>
</dbReference>
<evidence type="ECO:0000313" key="2">
    <source>
        <dbReference type="EMBL" id="MDY0744376.1"/>
    </source>
</evidence>
<dbReference type="SUPFAM" id="SSF159888">
    <property type="entry name" value="YdhG-like"/>
    <property type="match status" value="1"/>
</dbReference>
<keyword evidence="3" id="KW-1185">Reference proteome</keyword>
<feature type="domain" description="YdhG-like" evidence="1">
    <location>
        <begin position="47"/>
        <end position="122"/>
    </location>
</feature>
<reference evidence="2 3" key="1">
    <citation type="submission" date="2023-11" db="EMBL/GenBank/DDBJ databases">
        <title>Paucibacter sp. nov., isolated from fresh soil in Korea.</title>
        <authorList>
            <person name="Le N.T.T."/>
        </authorList>
    </citation>
    <scope>NUCLEOTIDE SEQUENCE [LARGE SCALE GENOMIC DNA]</scope>
    <source>
        <strain evidence="2 3">R3-3</strain>
    </source>
</reference>
<organism evidence="2 3">
    <name type="scientific">Roseateles agri</name>
    <dbReference type="NCBI Taxonomy" id="3098619"/>
    <lineage>
        <taxon>Bacteria</taxon>
        <taxon>Pseudomonadati</taxon>
        <taxon>Pseudomonadota</taxon>
        <taxon>Betaproteobacteria</taxon>
        <taxon>Burkholderiales</taxon>
        <taxon>Sphaerotilaceae</taxon>
        <taxon>Roseateles</taxon>
    </lineage>
</organism>
<dbReference type="EMBL" id="JAXCLA010000002">
    <property type="protein sequence ID" value="MDY0744376.1"/>
    <property type="molecule type" value="Genomic_DNA"/>
</dbReference>
<evidence type="ECO:0000313" key="3">
    <source>
        <dbReference type="Proteomes" id="UP001285263"/>
    </source>
</evidence>
<dbReference type="InterPro" id="IPR014922">
    <property type="entry name" value="YdhG-like"/>
</dbReference>
<protein>
    <submittedName>
        <fullName evidence="2">DUF1801 domain-containing protein</fullName>
    </submittedName>
</protein>
<sequence>MSDQDIERQIDGFLARYAPPIEALLREARSRVRGLFPRGHELVYDNYNALVFAISPSGRTPDCFLSVTGYPRWVTLFFAHGNELDDPQGLLEGEGKHIRGVRLTQAADLDSPALRALIDQAVQLRQAALDQAPPLATTIKGVSAKQRPRR</sequence>
<dbReference type="Proteomes" id="UP001285263">
    <property type="component" value="Unassembled WGS sequence"/>
</dbReference>